<dbReference type="EMBL" id="RDQH01000329">
    <property type="protein sequence ID" value="RXI02877.1"/>
    <property type="molecule type" value="Genomic_DNA"/>
</dbReference>
<protein>
    <submittedName>
        <fullName evidence="2">Uncharacterized protein</fullName>
    </submittedName>
</protein>
<evidence type="ECO:0000313" key="2">
    <source>
        <dbReference type="EMBL" id="RXI02877.1"/>
    </source>
</evidence>
<feature type="region of interest" description="Disordered" evidence="1">
    <location>
        <begin position="106"/>
        <end position="128"/>
    </location>
</feature>
<sequence>MVCMKGFSNIRLLKAMLSSLKTWSLVARQESTAQEPEGCVTGFRRSFAPPVVAAAAELSTETAPGYEWLRLGVERLALKGFKESSQQLIVFEEEGGRELTRVSWKRGRERKKKEERDRKKREREGERGIIGQMMGKRERVMGMSDGLGEEKILIFYYLLPWLFSFRVEMQNAIIVH</sequence>
<reference evidence="2 3" key="1">
    <citation type="submission" date="2018-10" db="EMBL/GenBank/DDBJ databases">
        <title>A high-quality apple genome assembly.</title>
        <authorList>
            <person name="Hu J."/>
        </authorList>
    </citation>
    <scope>NUCLEOTIDE SEQUENCE [LARGE SCALE GENOMIC DNA]</scope>
    <source>
        <strain evidence="3">cv. HFTH1</strain>
        <tissue evidence="2">Young leaf</tissue>
    </source>
</reference>
<name>A0A498K6B3_MALDO</name>
<dbReference type="AlphaFoldDB" id="A0A498K6B3"/>
<dbReference type="Proteomes" id="UP000290289">
    <property type="component" value="Chromosome 3"/>
</dbReference>
<gene>
    <name evidence="2" type="ORF">DVH24_002955</name>
</gene>
<keyword evidence="3" id="KW-1185">Reference proteome</keyword>
<organism evidence="2 3">
    <name type="scientific">Malus domestica</name>
    <name type="common">Apple</name>
    <name type="synonym">Pyrus malus</name>
    <dbReference type="NCBI Taxonomy" id="3750"/>
    <lineage>
        <taxon>Eukaryota</taxon>
        <taxon>Viridiplantae</taxon>
        <taxon>Streptophyta</taxon>
        <taxon>Embryophyta</taxon>
        <taxon>Tracheophyta</taxon>
        <taxon>Spermatophyta</taxon>
        <taxon>Magnoliopsida</taxon>
        <taxon>eudicotyledons</taxon>
        <taxon>Gunneridae</taxon>
        <taxon>Pentapetalae</taxon>
        <taxon>rosids</taxon>
        <taxon>fabids</taxon>
        <taxon>Rosales</taxon>
        <taxon>Rosaceae</taxon>
        <taxon>Amygdaloideae</taxon>
        <taxon>Maleae</taxon>
        <taxon>Malus</taxon>
    </lineage>
</organism>
<accession>A0A498K6B3</accession>
<evidence type="ECO:0000256" key="1">
    <source>
        <dbReference type="SAM" id="MobiDB-lite"/>
    </source>
</evidence>
<evidence type="ECO:0000313" key="3">
    <source>
        <dbReference type="Proteomes" id="UP000290289"/>
    </source>
</evidence>
<feature type="compositionally biased region" description="Basic and acidic residues" evidence="1">
    <location>
        <begin position="112"/>
        <end position="127"/>
    </location>
</feature>
<proteinExistence type="predicted"/>
<comment type="caution">
    <text evidence="2">The sequence shown here is derived from an EMBL/GenBank/DDBJ whole genome shotgun (WGS) entry which is preliminary data.</text>
</comment>